<dbReference type="AlphaFoldDB" id="A0A081PVK0"/>
<feature type="transmembrane region" description="Helical" evidence="1">
    <location>
        <begin position="91"/>
        <end position="108"/>
    </location>
</feature>
<comment type="caution">
    <text evidence="2">The sequence shown here is derived from an EMBL/GenBank/DDBJ whole genome shotgun (WGS) entry which is preliminary data.</text>
</comment>
<dbReference type="OrthoDB" id="9910024at2"/>
<evidence type="ECO:0000313" key="2">
    <source>
        <dbReference type="EMBL" id="KEQ34723.1"/>
    </source>
</evidence>
<protein>
    <submittedName>
        <fullName evidence="2">Uncharacterized protein</fullName>
    </submittedName>
</protein>
<reference evidence="2 3" key="1">
    <citation type="submission" date="2014-05" db="EMBL/GenBank/DDBJ databases">
        <authorList>
            <person name="Daugherty S.C."/>
            <person name="Tallon L.J."/>
            <person name="Sadzewicz L."/>
            <person name="Kilian M."/>
            <person name="Tettelin H."/>
        </authorList>
    </citation>
    <scope>NUCLEOTIDE SEQUENCE [LARGE SCALE GENOMIC DNA]</scope>
    <source>
        <strain evidence="2 3">SK629</strain>
    </source>
</reference>
<dbReference type="RefSeq" id="WP_042901134.1">
    <property type="nucleotide sequence ID" value="NZ_JPFU01000013.1"/>
</dbReference>
<gene>
    <name evidence="2" type="ORF">SK629_1353</name>
</gene>
<keyword evidence="1" id="KW-0812">Transmembrane</keyword>
<keyword evidence="1" id="KW-1133">Transmembrane helix</keyword>
<evidence type="ECO:0000313" key="3">
    <source>
        <dbReference type="Proteomes" id="UP000028090"/>
    </source>
</evidence>
<evidence type="ECO:0000256" key="1">
    <source>
        <dbReference type="SAM" id="Phobius"/>
    </source>
</evidence>
<proteinExistence type="predicted"/>
<organism evidence="2 3">
    <name type="scientific">Streptococcus mitis</name>
    <dbReference type="NCBI Taxonomy" id="28037"/>
    <lineage>
        <taxon>Bacteria</taxon>
        <taxon>Bacillati</taxon>
        <taxon>Bacillota</taxon>
        <taxon>Bacilli</taxon>
        <taxon>Lactobacillales</taxon>
        <taxon>Streptococcaceae</taxon>
        <taxon>Streptococcus</taxon>
        <taxon>Streptococcus mitis group</taxon>
    </lineage>
</organism>
<accession>A0A081PVK0</accession>
<keyword evidence="1" id="KW-0472">Membrane</keyword>
<dbReference type="Proteomes" id="UP000028090">
    <property type="component" value="Unassembled WGS sequence"/>
</dbReference>
<sequence>MKLELDVKINKNGEDKINKFSAQDYLDKYVKLDTPNPDSFSSADESCCKKIGGWLLTNIFSMYLIFLYVIVGVNFASDQGWLGLKEIKHQTNVLAVLLVVFLIINNLFKKKK</sequence>
<feature type="transmembrane region" description="Helical" evidence="1">
    <location>
        <begin position="51"/>
        <end position="71"/>
    </location>
</feature>
<name>A0A081PVK0_STRMT</name>
<dbReference type="EMBL" id="JPFU01000013">
    <property type="protein sequence ID" value="KEQ34723.1"/>
    <property type="molecule type" value="Genomic_DNA"/>
</dbReference>